<feature type="compositionally biased region" description="Basic and acidic residues" evidence="1">
    <location>
        <begin position="246"/>
        <end position="258"/>
    </location>
</feature>
<name>A0A2G8JPU9_STIJA</name>
<proteinExistence type="predicted"/>
<comment type="caution">
    <text evidence="2">The sequence shown here is derived from an EMBL/GenBank/DDBJ whole genome shotgun (WGS) entry which is preliminary data.</text>
</comment>
<accession>A0A2G8JPU9</accession>
<dbReference type="EMBL" id="MRZV01001448">
    <property type="protein sequence ID" value="PIK37794.1"/>
    <property type="molecule type" value="Genomic_DNA"/>
</dbReference>
<gene>
    <name evidence="2" type="ORF">BSL78_25370</name>
</gene>
<evidence type="ECO:0000256" key="1">
    <source>
        <dbReference type="SAM" id="MobiDB-lite"/>
    </source>
</evidence>
<sequence>MEKKVSTTGSLRDQYVFRLHIFLCADIPTVPIPTSATNSESSGPKESSPTEIKELLRTSKTTENPAAVPVTSEKHSLIGLSSTLNTEELRTFEQQGKQMNANSKIVDEASIKEENGYSEVQDSLKRKTQLYSEVAPDEEGPTPTGKESVTRGFNIQTKTVPGVPLYGQIDKNKQKTENANGKTVSDTVLGGEDEYSEVQDAMKRKTQLYSEINSDEKESVLQIKGTMAHGSEEHPTKSFDTPLYGKNDKNKQKAENTK</sequence>
<evidence type="ECO:0000313" key="3">
    <source>
        <dbReference type="Proteomes" id="UP000230750"/>
    </source>
</evidence>
<dbReference type="Proteomes" id="UP000230750">
    <property type="component" value="Unassembled WGS sequence"/>
</dbReference>
<protein>
    <submittedName>
        <fullName evidence="2">Uncharacterized protein</fullName>
    </submittedName>
</protein>
<keyword evidence="3" id="KW-1185">Reference proteome</keyword>
<reference evidence="2 3" key="1">
    <citation type="journal article" date="2017" name="PLoS Biol.">
        <title>The sea cucumber genome provides insights into morphological evolution and visceral regeneration.</title>
        <authorList>
            <person name="Zhang X."/>
            <person name="Sun L."/>
            <person name="Yuan J."/>
            <person name="Sun Y."/>
            <person name="Gao Y."/>
            <person name="Zhang L."/>
            <person name="Li S."/>
            <person name="Dai H."/>
            <person name="Hamel J.F."/>
            <person name="Liu C."/>
            <person name="Yu Y."/>
            <person name="Liu S."/>
            <person name="Lin W."/>
            <person name="Guo K."/>
            <person name="Jin S."/>
            <person name="Xu P."/>
            <person name="Storey K.B."/>
            <person name="Huan P."/>
            <person name="Zhang T."/>
            <person name="Zhou Y."/>
            <person name="Zhang J."/>
            <person name="Lin C."/>
            <person name="Li X."/>
            <person name="Xing L."/>
            <person name="Huo D."/>
            <person name="Sun M."/>
            <person name="Wang L."/>
            <person name="Mercier A."/>
            <person name="Li F."/>
            <person name="Yang H."/>
            <person name="Xiang J."/>
        </authorList>
    </citation>
    <scope>NUCLEOTIDE SEQUENCE [LARGE SCALE GENOMIC DNA]</scope>
    <source>
        <strain evidence="2">Shaxun</strain>
        <tissue evidence="2">Muscle</tissue>
    </source>
</reference>
<organism evidence="2 3">
    <name type="scientific">Stichopus japonicus</name>
    <name type="common">Sea cucumber</name>
    <dbReference type="NCBI Taxonomy" id="307972"/>
    <lineage>
        <taxon>Eukaryota</taxon>
        <taxon>Metazoa</taxon>
        <taxon>Echinodermata</taxon>
        <taxon>Eleutherozoa</taxon>
        <taxon>Echinozoa</taxon>
        <taxon>Holothuroidea</taxon>
        <taxon>Aspidochirotacea</taxon>
        <taxon>Aspidochirotida</taxon>
        <taxon>Stichopodidae</taxon>
        <taxon>Apostichopus</taxon>
    </lineage>
</organism>
<feature type="region of interest" description="Disordered" evidence="1">
    <location>
        <begin position="223"/>
        <end position="258"/>
    </location>
</feature>
<evidence type="ECO:0000313" key="2">
    <source>
        <dbReference type="EMBL" id="PIK37794.1"/>
    </source>
</evidence>
<dbReference type="AlphaFoldDB" id="A0A2G8JPU9"/>